<protein>
    <submittedName>
        <fullName evidence="2">Uncharacterized protein</fullName>
    </submittedName>
</protein>
<reference evidence="2 3" key="1">
    <citation type="submission" date="2020-08" db="EMBL/GenBank/DDBJ databases">
        <title>Genomic Encyclopedia of Type Strains, Phase IV (KMG-IV): sequencing the most valuable type-strain genomes for metagenomic binning, comparative biology and taxonomic classification.</title>
        <authorList>
            <person name="Goeker M."/>
        </authorList>
    </citation>
    <scope>NUCLEOTIDE SEQUENCE [LARGE SCALE GENOMIC DNA]</scope>
    <source>
        <strain evidence="2 3">DSM 12027</strain>
    </source>
</reference>
<gene>
    <name evidence="2" type="ORF">HNQ04_002081</name>
</gene>
<sequence>MAKIPPPNRKRDSGNAVAKRNAHTAKMVIQPAPDDRVREAHERIMEKHHAILATLVDD</sequence>
<name>A0ABR6NV92_9DEIO</name>
<evidence type="ECO:0000313" key="3">
    <source>
        <dbReference type="Proteomes" id="UP000629870"/>
    </source>
</evidence>
<evidence type="ECO:0000313" key="2">
    <source>
        <dbReference type="EMBL" id="MBB6016826.1"/>
    </source>
</evidence>
<feature type="region of interest" description="Disordered" evidence="1">
    <location>
        <begin position="1"/>
        <end position="22"/>
    </location>
</feature>
<organism evidence="2 3">
    <name type="scientific">Deinococcus radiopugnans ATCC 19172</name>
    <dbReference type="NCBI Taxonomy" id="585398"/>
    <lineage>
        <taxon>Bacteria</taxon>
        <taxon>Thermotogati</taxon>
        <taxon>Deinococcota</taxon>
        <taxon>Deinococci</taxon>
        <taxon>Deinococcales</taxon>
        <taxon>Deinococcaceae</taxon>
        <taxon>Deinococcus</taxon>
    </lineage>
</organism>
<accession>A0ABR6NV92</accession>
<dbReference type="Proteomes" id="UP000629870">
    <property type="component" value="Unassembled WGS sequence"/>
</dbReference>
<keyword evidence="3" id="KW-1185">Reference proteome</keyword>
<proteinExistence type="predicted"/>
<comment type="caution">
    <text evidence="2">The sequence shown here is derived from an EMBL/GenBank/DDBJ whole genome shotgun (WGS) entry which is preliminary data.</text>
</comment>
<evidence type="ECO:0000256" key="1">
    <source>
        <dbReference type="SAM" id="MobiDB-lite"/>
    </source>
</evidence>
<dbReference type="EMBL" id="JACHEW010000009">
    <property type="protein sequence ID" value="MBB6016826.1"/>
    <property type="molecule type" value="Genomic_DNA"/>
</dbReference>
<dbReference type="RefSeq" id="WP_170213863.1">
    <property type="nucleotide sequence ID" value="NZ_JACHEW010000009.1"/>
</dbReference>